<organism evidence="1 2">
    <name type="scientific">Schizopora paradoxa</name>
    <dbReference type="NCBI Taxonomy" id="27342"/>
    <lineage>
        <taxon>Eukaryota</taxon>
        <taxon>Fungi</taxon>
        <taxon>Dikarya</taxon>
        <taxon>Basidiomycota</taxon>
        <taxon>Agaricomycotina</taxon>
        <taxon>Agaricomycetes</taxon>
        <taxon>Hymenochaetales</taxon>
        <taxon>Schizoporaceae</taxon>
        <taxon>Schizopora</taxon>
    </lineage>
</organism>
<protein>
    <submittedName>
        <fullName evidence="1">Uncharacterized protein</fullName>
    </submittedName>
</protein>
<keyword evidence="2" id="KW-1185">Reference proteome</keyword>
<dbReference type="InParanoid" id="A0A0H2SEV8"/>
<dbReference type="Proteomes" id="UP000053477">
    <property type="component" value="Unassembled WGS sequence"/>
</dbReference>
<dbReference type="EMBL" id="KQ085927">
    <property type="protein sequence ID" value="KLO15591.1"/>
    <property type="molecule type" value="Genomic_DNA"/>
</dbReference>
<accession>A0A0H2SEV8</accession>
<reference evidence="1 2" key="1">
    <citation type="submission" date="2015-04" db="EMBL/GenBank/DDBJ databases">
        <title>Complete genome sequence of Schizopora paradoxa KUC8140, a cosmopolitan wood degrader in East Asia.</title>
        <authorList>
            <consortium name="DOE Joint Genome Institute"/>
            <person name="Min B."/>
            <person name="Park H."/>
            <person name="Jang Y."/>
            <person name="Kim J.-J."/>
            <person name="Kim K.H."/>
            <person name="Pangilinan J."/>
            <person name="Lipzen A."/>
            <person name="Riley R."/>
            <person name="Grigoriev I.V."/>
            <person name="Spatafora J.W."/>
            <person name="Choi I.-G."/>
        </authorList>
    </citation>
    <scope>NUCLEOTIDE SEQUENCE [LARGE SCALE GENOMIC DNA]</scope>
    <source>
        <strain evidence="1 2">KUC8140</strain>
    </source>
</reference>
<dbReference type="AlphaFoldDB" id="A0A0H2SEV8"/>
<gene>
    <name evidence="1" type="ORF">SCHPADRAFT_938573</name>
</gene>
<evidence type="ECO:0000313" key="2">
    <source>
        <dbReference type="Proteomes" id="UP000053477"/>
    </source>
</evidence>
<evidence type="ECO:0000313" key="1">
    <source>
        <dbReference type="EMBL" id="KLO15591.1"/>
    </source>
</evidence>
<name>A0A0H2SEV8_9AGAM</name>
<proteinExistence type="predicted"/>
<sequence>MREFVPCLEAFPSYMHERDCYPNSRFRGSHSIEFAFDTQAFVLGEHHVILTACSNTLHQSRGAYCAVDPLASSAIEDASERSTLVVKPPEPNSIVSNHTDLLEGRETHKKLGSADSTLLPHSYPIPIPLPSFSAAITRRREGASSLTAHTHAG</sequence>